<proteinExistence type="predicted"/>
<keyword evidence="2" id="KW-1185">Reference proteome</keyword>
<comment type="caution">
    <text evidence="1">The sequence shown here is derived from an EMBL/GenBank/DDBJ whole genome shotgun (WGS) entry which is preliminary data.</text>
</comment>
<reference evidence="1" key="1">
    <citation type="submission" date="2024-09" db="EMBL/GenBank/DDBJ databases">
        <title>Draft Genome Sequences of Neofusicoccum parvum.</title>
        <authorList>
            <person name="Ashida A."/>
            <person name="Camagna M."/>
            <person name="Tanaka A."/>
            <person name="Takemoto D."/>
        </authorList>
    </citation>
    <scope>NUCLEOTIDE SEQUENCE</scope>
    <source>
        <strain evidence="1">PPO83</strain>
    </source>
</reference>
<dbReference type="EMBL" id="BSXG01000045">
    <property type="protein sequence ID" value="GME28228.1"/>
    <property type="molecule type" value="Genomic_DNA"/>
</dbReference>
<evidence type="ECO:0000313" key="2">
    <source>
        <dbReference type="Proteomes" id="UP001165186"/>
    </source>
</evidence>
<organism evidence="1 2">
    <name type="scientific">Neofusicoccum parvum</name>
    <dbReference type="NCBI Taxonomy" id="310453"/>
    <lineage>
        <taxon>Eukaryota</taxon>
        <taxon>Fungi</taxon>
        <taxon>Dikarya</taxon>
        <taxon>Ascomycota</taxon>
        <taxon>Pezizomycotina</taxon>
        <taxon>Dothideomycetes</taxon>
        <taxon>Dothideomycetes incertae sedis</taxon>
        <taxon>Botryosphaeriales</taxon>
        <taxon>Botryosphaeriaceae</taxon>
        <taxon>Neofusicoccum</taxon>
    </lineage>
</organism>
<protein>
    <submittedName>
        <fullName evidence="1">Uncharacterized protein</fullName>
    </submittedName>
</protein>
<dbReference type="Proteomes" id="UP001165186">
    <property type="component" value="Unassembled WGS sequence"/>
</dbReference>
<gene>
    <name evidence="1" type="primary">g5308</name>
    <name evidence="1" type="ORF">NpPPO83_00005308</name>
</gene>
<name>A0ACB5S640_9PEZI</name>
<sequence length="96" mass="9599">MPASSSILLALGGPWDSRPPSLPAEQVVDLPVTNDPAADHAEAARWQAAGIHVQWVWTPSPQSLLAQSTPSHAAATSTSTTAAGAAAAAVLAPAAL</sequence>
<evidence type="ECO:0000313" key="1">
    <source>
        <dbReference type="EMBL" id="GME28228.1"/>
    </source>
</evidence>
<accession>A0ACB5S640</accession>